<reference evidence="2" key="1">
    <citation type="submission" date="2023-07" db="EMBL/GenBank/DDBJ databases">
        <title>Brevundimonas soil sp. nov., isolated from the soil of chemical plant.</title>
        <authorList>
            <person name="Wu N."/>
        </authorList>
    </citation>
    <scope>NUCLEOTIDE SEQUENCE</scope>
    <source>
        <strain evidence="2">XZ-24</strain>
    </source>
</reference>
<feature type="transmembrane region" description="Helical" evidence="1">
    <location>
        <begin position="44"/>
        <end position="63"/>
    </location>
</feature>
<gene>
    <name evidence="2" type="ORF">Q0812_00315</name>
</gene>
<sequence>MGSQDALTRLGRAVTPARVTAALVVLCGLVLGGKAALGMTPQEWAWALTAVLASVAAAALVHARDTAA</sequence>
<evidence type="ECO:0000256" key="1">
    <source>
        <dbReference type="SAM" id="Phobius"/>
    </source>
</evidence>
<comment type="caution">
    <text evidence="2">The sequence shown here is derived from an EMBL/GenBank/DDBJ whole genome shotgun (WGS) entry which is preliminary data.</text>
</comment>
<evidence type="ECO:0000313" key="2">
    <source>
        <dbReference type="EMBL" id="MDO1557868.1"/>
    </source>
</evidence>
<keyword evidence="1" id="KW-1133">Transmembrane helix</keyword>
<accession>A0ABT8SJ90</accession>
<evidence type="ECO:0000313" key="3">
    <source>
        <dbReference type="Proteomes" id="UP001169063"/>
    </source>
</evidence>
<keyword evidence="1" id="KW-0472">Membrane</keyword>
<protein>
    <submittedName>
        <fullName evidence="2">Uncharacterized protein</fullName>
    </submittedName>
</protein>
<organism evidence="2 3">
    <name type="scientific">Peiella sedimenti</name>
    <dbReference type="NCBI Taxonomy" id="3061083"/>
    <lineage>
        <taxon>Bacteria</taxon>
        <taxon>Pseudomonadati</taxon>
        <taxon>Pseudomonadota</taxon>
        <taxon>Alphaproteobacteria</taxon>
        <taxon>Caulobacterales</taxon>
        <taxon>Caulobacteraceae</taxon>
        <taxon>Peiella</taxon>
    </lineage>
</organism>
<keyword evidence="1" id="KW-0812">Transmembrane</keyword>
<name>A0ABT8SJ90_9CAUL</name>
<dbReference type="Proteomes" id="UP001169063">
    <property type="component" value="Unassembled WGS sequence"/>
</dbReference>
<feature type="transmembrane region" description="Helical" evidence="1">
    <location>
        <begin position="21"/>
        <end position="38"/>
    </location>
</feature>
<keyword evidence="3" id="KW-1185">Reference proteome</keyword>
<dbReference type="RefSeq" id="WP_302108300.1">
    <property type="nucleotide sequence ID" value="NZ_JAUKTR010000001.1"/>
</dbReference>
<proteinExistence type="predicted"/>
<dbReference type="EMBL" id="JAUKTR010000001">
    <property type="protein sequence ID" value="MDO1557868.1"/>
    <property type="molecule type" value="Genomic_DNA"/>
</dbReference>